<evidence type="ECO:0000313" key="1">
    <source>
        <dbReference type="EMBL" id="APG45566.1"/>
    </source>
</evidence>
<dbReference type="Proteomes" id="UP000183859">
    <property type="component" value="Chromosome"/>
</dbReference>
<reference evidence="2" key="1">
    <citation type="submission" date="2016-07" db="EMBL/GenBank/DDBJ databases">
        <title>Phaeobacter portensis sp. nov., a tropodithietic acid producing bacterium isolated from a German harbor.</title>
        <authorList>
            <person name="Freese H.M."/>
            <person name="Bunk B."/>
            <person name="Breider S."/>
            <person name="Brinkhoff T."/>
        </authorList>
    </citation>
    <scope>NUCLEOTIDE SEQUENCE [LARGE SCALE GENOMIC DNA]</scope>
    <source>
        <strain evidence="2">P97</strain>
    </source>
</reference>
<sequence>MTTVTNGKIASIHDRKQSGKRAKNEWAATLNRVWTCCISIALAQRVCIGAQHIPRADLRQSIQRMVMASGLAVLLAACAPGTAPSSGANATEEYPDDITRMSFASGTIHLVPPKGFCIDARMTGHRADGGFAIIVPCASLRPGSDLSSRNRALITVAVGPAGTGDAALTSAQIYENARGARLLAERNDLMLPLVKLNMPDHRARGASPVHWRGAFVLNDQLVAVALYAPSSSRNLGGRGARLLDELTAKTLEASVTADLDAAPNGQN</sequence>
<dbReference type="AlphaFoldDB" id="A0A1L3I0C5"/>
<dbReference type="STRING" id="1844006.PhaeoP97_00111"/>
<accession>A0A1L3I0C5</accession>
<gene>
    <name evidence="1" type="ORF">PhaeoP97_00111</name>
</gene>
<proteinExistence type="predicted"/>
<dbReference type="EMBL" id="CP016364">
    <property type="protein sequence ID" value="APG45566.1"/>
    <property type="molecule type" value="Genomic_DNA"/>
</dbReference>
<keyword evidence="2" id="KW-1185">Reference proteome</keyword>
<organism evidence="1 2">
    <name type="scientific">Phaeobacter porticola</name>
    <dbReference type="NCBI Taxonomy" id="1844006"/>
    <lineage>
        <taxon>Bacteria</taxon>
        <taxon>Pseudomonadati</taxon>
        <taxon>Pseudomonadota</taxon>
        <taxon>Alphaproteobacteria</taxon>
        <taxon>Rhodobacterales</taxon>
        <taxon>Roseobacteraceae</taxon>
        <taxon>Phaeobacter</taxon>
    </lineage>
</organism>
<evidence type="ECO:0000313" key="2">
    <source>
        <dbReference type="Proteomes" id="UP000183859"/>
    </source>
</evidence>
<name>A0A1L3I0C5_9RHOB</name>
<protein>
    <submittedName>
        <fullName evidence="1">Uncharacterized protein</fullName>
    </submittedName>
</protein>
<dbReference type="KEGG" id="php:PhaeoP97_00111"/>